<keyword evidence="2" id="KW-1185">Reference proteome</keyword>
<dbReference type="AlphaFoldDB" id="A0A1H2DN59"/>
<evidence type="ECO:0000313" key="2">
    <source>
        <dbReference type="Proteomes" id="UP000182882"/>
    </source>
</evidence>
<dbReference type="EMBL" id="FNLN01000001">
    <property type="protein sequence ID" value="SDT84164.1"/>
    <property type="molecule type" value="Genomic_DNA"/>
</dbReference>
<dbReference type="KEGG" id="nur:ATY38_05325"/>
<sequence>MLIEQVFIADERYVRLWLSLKFPELLFVFLRSTEVDIYSCKINLLLYLEKMMNKFALSIVCALSLVVSGIQSVFAENVATVGDTVFILDNPASGSPQLIASVLNADSTTTPNLCFSGQSSLDLGLGEGISATDITVNNGTAIITTTSTDVPGGVIFRDISSCIAANSICMATVNGSLLTIPCVQYNNQVLTVVLEQRGNSMNWELTSSPILNDTFAGSKANKGN</sequence>
<dbReference type="RefSeq" id="WP_062558394.1">
    <property type="nucleotide sequence ID" value="NZ_CP013341.1"/>
</dbReference>
<accession>A0A1H2DN59</accession>
<dbReference type="Proteomes" id="UP000182882">
    <property type="component" value="Unassembled WGS sequence"/>
</dbReference>
<organism evidence="1 2">
    <name type="scientific">Nitrosomonas ureae</name>
    <dbReference type="NCBI Taxonomy" id="44577"/>
    <lineage>
        <taxon>Bacteria</taxon>
        <taxon>Pseudomonadati</taxon>
        <taxon>Pseudomonadota</taxon>
        <taxon>Betaproteobacteria</taxon>
        <taxon>Nitrosomonadales</taxon>
        <taxon>Nitrosomonadaceae</taxon>
        <taxon>Nitrosomonas</taxon>
    </lineage>
</organism>
<reference evidence="2" key="1">
    <citation type="submission" date="2016-10" db="EMBL/GenBank/DDBJ databases">
        <authorList>
            <person name="Varghese N."/>
            <person name="Submissions S."/>
        </authorList>
    </citation>
    <scope>NUCLEOTIDE SEQUENCE [LARGE SCALE GENOMIC DNA]</scope>
    <source>
        <strain evidence="2">Nm10</strain>
    </source>
</reference>
<evidence type="ECO:0000313" key="1">
    <source>
        <dbReference type="EMBL" id="SDT84164.1"/>
    </source>
</evidence>
<proteinExistence type="predicted"/>
<gene>
    <name evidence="1" type="ORF">SAMN05216406_101155</name>
</gene>
<protein>
    <submittedName>
        <fullName evidence="1">Uncharacterized protein</fullName>
    </submittedName>
</protein>
<name>A0A1H2DN59_9PROT</name>